<dbReference type="EMBL" id="KE651167">
    <property type="protein sequence ID" value="EQC53013.1"/>
    <property type="molecule type" value="Genomic_DNA"/>
</dbReference>
<protein>
    <submittedName>
        <fullName evidence="2">Uncharacterized protein</fullName>
    </submittedName>
</protein>
<name>T0TB16_SCHJY</name>
<proteinExistence type="predicted"/>
<dbReference type="Proteomes" id="UP000001744">
    <property type="component" value="Unassembled WGS sequence"/>
</dbReference>
<dbReference type="VEuPathDB" id="FungiDB:SJAG_06187"/>
<evidence type="ECO:0000256" key="1">
    <source>
        <dbReference type="SAM" id="Phobius"/>
    </source>
</evidence>
<accession>T0TB16</accession>
<dbReference type="JaponicusDB" id="SJAG_06187"/>
<dbReference type="RefSeq" id="XP_011049002.1">
    <property type="nucleotide sequence ID" value="XM_011050700.1"/>
</dbReference>
<keyword evidence="1" id="KW-1133">Transmembrane helix</keyword>
<dbReference type="AlphaFoldDB" id="T0TB16"/>
<organism evidence="2 3">
    <name type="scientific">Schizosaccharomyces japonicus (strain yFS275 / FY16936)</name>
    <name type="common">Fission yeast</name>
    <dbReference type="NCBI Taxonomy" id="402676"/>
    <lineage>
        <taxon>Eukaryota</taxon>
        <taxon>Fungi</taxon>
        <taxon>Dikarya</taxon>
        <taxon>Ascomycota</taxon>
        <taxon>Taphrinomycotina</taxon>
        <taxon>Schizosaccharomycetes</taxon>
        <taxon>Schizosaccharomycetales</taxon>
        <taxon>Schizosaccharomycetaceae</taxon>
        <taxon>Schizosaccharomyces</taxon>
    </lineage>
</organism>
<dbReference type="GeneID" id="22831115"/>
<keyword evidence="1" id="KW-0812">Transmembrane</keyword>
<sequence length="79" mass="9014">MELESTRSQSVVSSGHHCMYPTFRTISLKCKRNRRAINSPNESIIKRFFRSLSYFSVPPSGILFLVLTITAGKRLAHQD</sequence>
<gene>
    <name evidence="2" type="ORF">SJAG_06187</name>
</gene>
<keyword evidence="1" id="KW-0472">Membrane</keyword>
<evidence type="ECO:0000313" key="2">
    <source>
        <dbReference type="EMBL" id="EQC53013.1"/>
    </source>
</evidence>
<evidence type="ECO:0000313" key="3">
    <source>
        <dbReference type="Proteomes" id="UP000001744"/>
    </source>
</evidence>
<keyword evidence="3" id="KW-1185">Reference proteome</keyword>
<reference evidence="2 3" key="1">
    <citation type="journal article" date="2011" name="Science">
        <title>Comparative functional genomics of the fission yeasts.</title>
        <authorList>
            <person name="Rhind N."/>
            <person name="Chen Z."/>
            <person name="Yassour M."/>
            <person name="Thompson D.A."/>
            <person name="Haas B.J."/>
            <person name="Habib N."/>
            <person name="Wapinski I."/>
            <person name="Roy S."/>
            <person name="Lin M.F."/>
            <person name="Heiman D.I."/>
            <person name="Young S.K."/>
            <person name="Furuya K."/>
            <person name="Guo Y."/>
            <person name="Pidoux A."/>
            <person name="Chen H.M."/>
            <person name="Robbertse B."/>
            <person name="Goldberg J.M."/>
            <person name="Aoki K."/>
            <person name="Bayne E.H."/>
            <person name="Berlin A.M."/>
            <person name="Desjardins C.A."/>
            <person name="Dobbs E."/>
            <person name="Dukaj L."/>
            <person name="Fan L."/>
            <person name="FitzGerald M.G."/>
            <person name="French C."/>
            <person name="Gujja S."/>
            <person name="Hansen K."/>
            <person name="Keifenheim D."/>
            <person name="Levin J.Z."/>
            <person name="Mosher R.A."/>
            <person name="Mueller C.A."/>
            <person name="Pfiffner J."/>
            <person name="Priest M."/>
            <person name="Russ C."/>
            <person name="Smialowska A."/>
            <person name="Swoboda P."/>
            <person name="Sykes S.M."/>
            <person name="Vaughn M."/>
            <person name="Vengrova S."/>
            <person name="Yoder R."/>
            <person name="Zeng Q."/>
            <person name="Allshire R."/>
            <person name="Baulcombe D."/>
            <person name="Birren B.W."/>
            <person name="Brown W."/>
            <person name="Ekwall K."/>
            <person name="Kellis M."/>
            <person name="Leatherwood J."/>
            <person name="Levin H."/>
            <person name="Margalit H."/>
            <person name="Martienssen R."/>
            <person name="Nieduszynski C.A."/>
            <person name="Spatafora J.W."/>
            <person name="Friedman N."/>
            <person name="Dalgaard J.Z."/>
            <person name="Baumann P."/>
            <person name="Niki H."/>
            <person name="Regev A."/>
            <person name="Nusbaum C."/>
        </authorList>
    </citation>
    <scope>NUCLEOTIDE SEQUENCE [LARGE SCALE GENOMIC DNA]</scope>
    <source>
        <strain evidence="3">yFS275 / FY16936</strain>
    </source>
</reference>
<feature type="transmembrane region" description="Helical" evidence="1">
    <location>
        <begin position="52"/>
        <end position="72"/>
    </location>
</feature>
<dbReference type="HOGENOM" id="CLU_2607370_0_0_1"/>